<evidence type="ECO:0008006" key="5">
    <source>
        <dbReference type="Google" id="ProtNLM"/>
    </source>
</evidence>
<dbReference type="InterPro" id="IPR022127">
    <property type="entry name" value="STIMATE/YPL162C"/>
</dbReference>
<evidence type="ECO:0000256" key="1">
    <source>
        <dbReference type="SAM" id="MobiDB-lite"/>
    </source>
</evidence>
<protein>
    <recommendedName>
        <fullName evidence="5">TLC domain-containing protein</fullName>
    </recommendedName>
</protein>
<evidence type="ECO:0000313" key="3">
    <source>
        <dbReference type="EMBL" id="KAK9916448.1"/>
    </source>
</evidence>
<keyword evidence="4" id="KW-1185">Reference proteome</keyword>
<feature type="transmembrane region" description="Helical" evidence="2">
    <location>
        <begin position="51"/>
        <end position="69"/>
    </location>
</feature>
<feature type="transmembrane region" description="Helical" evidence="2">
    <location>
        <begin position="187"/>
        <end position="208"/>
    </location>
</feature>
<keyword evidence="2" id="KW-1133">Transmembrane helix</keyword>
<dbReference type="PANTHER" id="PTHR31735">
    <property type="entry name" value="VACUOLAR MEMBRANE PROTEIN YPL162C"/>
    <property type="match status" value="1"/>
</dbReference>
<evidence type="ECO:0000256" key="2">
    <source>
        <dbReference type="SAM" id="Phobius"/>
    </source>
</evidence>
<feature type="transmembrane region" description="Helical" evidence="2">
    <location>
        <begin position="12"/>
        <end position="30"/>
    </location>
</feature>
<reference evidence="3 4" key="1">
    <citation type="journal article" date="2024" name="Nat. Commun.">
        <title>Phylogenomics reveals the evolutionary origins of lichenization in chlorophyte algae.</title>
        <authorList>
            <person name="Puginier C."/>
            <person name="Libourel C."/>
            <person name="Otte J."/>
            <person name="Skaloud P."/>
            <person name="Haon M."/>
            <person name="Grisel S."/>
            <person name="Petersen M."/>
            <person name="Berrin J.G."/>
            <person name="Delaux P.M."/>
            <person name="Dal Grande F."/>
            <person name="Keller J."/>
        </authorList>
    </citation>
    <scope>NUCLEOTIDE SEQUENCE [LARGE SCALE GENOMIC DNA]</scope>
    <source>
        <strain evidence="3 4">SAG 216-7</strain>
    </source>
</reference>
<feature type="region of interest" description="Disordered" evidence="1">
    <location>
        <begin position="219"/>
        <end position="240"/>
    </location>
</feature>
<dbReference type="Proteomes" id="UP001491310">
    <property type="component" value="Unassembled WGS sequence"/>
</dbReference>
<dbReference type="Pfam" id="PF12400">
    <property type="entry name" value="STIMATE"/>
    <property type="match status" value="1"/>
</dbReference>
<keyword evidence="2" id="KW-0812">Transmembrane</keyword>
<dbReference type="EMBL" id="JALJOT010000003">
    <property type="protein sequence ID" value="KAK9916448.1"/>
    <property type="molecule type" value="Genomic_DNA"/>
</dbReference>
<gene>
    <name evidence="3" type="ORF">WJX75_002720</name>
</gene>
<sequence length="301" mass="32586">MPQECKLLEGPAAASAQLLLATAAIGALVYKRQKEHPQRSLQVWGMDISKQIISAAAAHVCGIFIAILASGNGTGHVSQCAWYFVAYSFDTTLGVAVAVGIHTLAVRLCSSRAATFPHIEHHWCRCIAECGEYGTPPSWKPFLLQMAEWTGAVILARIICGSVVIGTETVLLPIARVLDDMFWGHPVLLLFFVMIMCPLVMNVVQALVQDAVLKFKEKHSDAPSTPQEKSPGGSGRKRAEGEQFVEEQSINLFLAASQITHRTEQLNTTGCSAAHSASSCYLCCWQQWQVLFSGEAAAQAS</sequence>
<organism evidence="3 4">
    <name type="scientific">Coccomyxa subellipsoidea</name>
    <dbReference type="NCBI Taxonomy" id="248742"/>
    <lineage>
        <taxon>Eukaryota</taxon>
        <taxon>Viridiplantae</taxon>
        <taxon>Chlorophyta</taxon>
        <taxon>core chlorophytes</taxon>
        <taxon>Trebouxiophyceae</taxon>
        <taxon>Trebouxiophyceae incertae sedis</taxon>
        <taxon>Coccomyxaceae</taxon>
        <taxon>Coccomyxa</taxon>
    </lineage>
</organism>
<feature type="transmembrane region" description="Helical" evidence="2">
    <location>
        <begin position="81"/>
        <end position="106"/>
    </location>
</feature>
<accession>A0ABR2YXA4</accession>
<comment type="caution">
    <text evidence="3">The sequence shown here is derived from an EMBL/GenBank/DDBJ whole genome shotgun (WGS) entry which is preliminary data.</text>
</comment>
<keyword evidence="2" id="KW-0472">Membrane</keyword>
<name>A0ABR2YXA4_9CHLO</name>
<dbReference type="PANTHER" id="PTHR31735:SF1">
    <property type="entry name" value="VACUOLAR MEMBRANE PROTEIN YPL162C"/>
    <property type="match status" value="1"/>
</dbReference>
<evidence type="ECO:0000313" key="4">
    <source>
        <dbReference type="Proteomes" id="UP001491310"/>
    </source>
</evidence>
<feature type="transmembrane region" description="Helical" evidence="2">
    <location>
        <begin position="154"/>
        <end position="175"/>
    </location>
</feature>
<proteinExistence type="predicted"/>